<feature type="compositionally biased region" description="Acidic residues" evidence="1">
    <location>
        <begin position="1"/>
        <end position="19"/>
    </location>
</feature>
<dbReference type="AlphaFoldDB" id="A0A5N6RL88"/>
<feature type="domain" description="PIN" evidence="2">
    <location>
        <begin position="683"/>
        <end position="843"/>
    </location>
</feature>
<accession>A0A5N6RL88</accession>
<feature type="region of interest" description="Disordered" evidence="1">
    <location>
        <begin position="575"/>
        <end position="595"/>
    </location>
</feature>
<protein>
    <recommendedName>
        <fullName evidence="2">PIN domain-containing protein</fullName>
    </recommendedName>
</protein>
<evidence type="ECO:0000313" key="4">
    <source>
        <dbReference type="Proteomes" id="UP000327013"/>
    </source>
</evidence>
<sequence length="916" mass="102194">MTEEKEEENTLETYQDEEPVSIGNENIEENDSLVMDREEQKSQDENSFSVENREILSQDLILEGKQSLFSQENLEVIVKKEIPSAPALPENMIHDEREEDESPSRIAHEPREISSLQLVDLSLPVGGVILETENQQLKKETWSPNPHSVMEVLSETDNNSESSLRISEQELKLLVNMDSSFSVREEEATHPVAEKPEETENNILLENDQRQRDVSRPWSGPLMIENSLFPVEEVPAETNNQQVNEGSHTPQTLSALQSLFDRGKEDYCTPEKEINLLVSLGSAFSDEMNHSGAELLDEAEHQSELSDDLERREISSLYSVPITTESMDPSLLAGEVLPEVTDNKESQTQQFAFDAAGLSEIELSERSSPGSEEINLLMSPDSGCSDEKSHSGAELLEEAEHHSESSNNLKEGEISSLHSVPITTEFMDPSLLAGEVLVTVLQEVTDNKESQTQQFSFAATGLSEIELSERSSPGSEEKLESCSIWSRRGKPASVPQMQTGPSRGAGVDAEVGSHNQEDTDKLIAKALFTDLQEEEEIFTPNKENSTPNTLLVKSLKMKGRTGEIKHSKSWLSSSSKITFSPGSHPEEAMTASSDKENLTPKLFHEQESARPTYGNRVRLEQERMLIKRISERVPFQSLLVNSTGKSRADASVPDAAMRSCNSVTCTQTKANNSTGEAKRSWNMVVDTTTLLNKESRKSLLLLQGLKGTHLIIPRMVLRELDTLKRRGSLFRRTTEASLVLEWIEECMVKTKGWIHVQSSFEEDRALAPTPPAFPQSSYSEGKVGSSYGTGSLTEIVSPTAEDHILDYALLYRKMKNDGRLVLLSDNVALKIKAMAEGLICETAQEFRDSLANPFSERFLWADSSPRGLTWSYLDDVVLREQYSRRPFKKSTKGESAKGLKLILLHNFHYGHISSVS</sequence>
<proteinExistence type="predicted"/>
<keyword evidence="4" id="KW-1185">Reference proteome</keyword>
<feature type="region of interest" description="Disordered" evidence="1">
    <location>
        <begin position="1"/>
        <end position="50"/>
    </location>
</feature>
<dbReference type="PANTHER" id="PTHR22593">
    <property type="entry name" value="TRANSMEMBRANE PROTEIN 18"/>
    <property type="match status" value="1"/>
</dbReference>
<dbReference type="OrthoDB" id="444265at2759"/>
<dbReference type="GO" id="GO:0031965">
    <property type="term" value="C:nuclear membrane"/>
    <property type="evidence" value="ECO:0007669"/>
    <property type="project" value="TreeGrafter"/>
</dbReference>
<reference evidence="3 4" key="1">
    <citation type="submission" date="2019-06" db="EMBL/GenBank/DDBJ databases">
        <title>A chromosomal-level reference genome of Carpinus fangiana (Coryloideae, Betulaceae).</title>
        <authorList>
            <person name="Yang X."/>
            <person name="Wang Z."/>
            <person name="Zhang L."/>
            <person name="Hao G."/>
            <person name="Liu J."/>
            <person name="Yang Y."/>
        </authorList>
    </citation>
    <scope>NUCLEOTIDE SEQUENCE [LARGE SCALE GENOMIC DNA]</scope>
    <source>
        <strain evidence="3">Cfa_2016G</strain>
        <tissue evidence="3">Leaf</tissue>
    </source>
</reference>
<feature type="region of interest" description="Disordered" evidence="1">
    <location>
        <begin position="488"/>
        <end position="514"/>
    </location>
</feature>
<dbReference type="InterPro" id="IPR002716">
    <property type="entry name" value="PIN_dom"/>
</dbReference>
<dbReference type="CDD" id="cd09880">
    <property type="entry name" value="PIN_Smg5-6-like"/>
    <property type="match status" value="1"/>
</dbReference>
<name>A0A5N6RL88_9ROSI</name>
<feature type="region of interest" description="Disordered" evidence="1">
    <location>
        <begin position="365"/>
        <end position="412"/>
    </location>
</feature>
<dbReference type="Gene3D" id="3.40.50.1010">
    <property type="entry name" value="5'-nuclease"/>
    <property type="match status" value="1"/>
</dbReference>
<feature type="compositionally biased region" description="Basic and acidic residues" evidence="1">
    <location>
        <begin position="34"/>
        <end position="44"/>
    </location>
</feature>
<dbReference type="Proteomes" id="UP000327013">
    <property type="component" value="Chromosome 7"/>
</dbReference>
<feature type="region of interest" description="Disordered" evidence="1">
    <location>
        <begin position="87"/>
        <end position="109"/>
    </location>
</feature>
<organism evidence="3 4">
    <name type="scientific">Carpinus fangiana</name>
    <dbReference type="NCBI Taxonomy" id="176857"/>
    <lineage>
        <taxon>Eukaryota</taxon>
        <taxon>Viridiplantae</taxon>
        <taxon>Streptophyta</taxon>
        <taxon>Embryophyta</taxon>
        <taxon>Tracheophyta</taxon>
        <taxon>Spermatophyta</taxon>
        <taxon>Magnoliopsida</taxon>
        <taxon>eudicotyledons</taxon>
        <taxon>Gunneridae</taxon>
        <taxon>Pentapetalae</taxon>
        <taxon>rosids</taxon>
        <taxon>fabids</taxon>
        <taxon>Fagales</taxon>
        <taxon>Betulaceae</taxon>
        <taxon>Carpinus</taxon>
    </lineage>
</organism>
<evidence type="ECO:0000259" key="2">
    <source>
        <dbReference type="Pfam" id="PF13638"/>
    </source>
</evidence>
<gene>
    <name evidence="3" type="ORF">FH972_018204</name>
</gene>
<dbReference type="EMBL" id="CM017327">
    <property type="protein sequence ID" value="KAE8100292.1"/>
    <property type="molecule type" value="Genomic_DNA"/>
</dbReference>
<evidence type="ECO:0000256" key="1">
    <source>
        <dbReference type="SAM" id="MobiDB-lite"/>
    </source>
</evidence>
<feature type="compositionally biased region" description="Basic and acidic residues" evidence="1">
    <location>
        <begin position="92"/>
        <end position="109"/>
    </location>
</feature>
<dbReference type="PANTHER" id="PTHR22593:SF8">
    <property type="entry name" value="FHA DOMAIN-CONTAINING PROTEIN PS1"/>
    <property type="match status" value="1"/>
</dbReference>
<evidence type="ECO:0000313" key="3">
    <source>
        <dbReference type="EMBL" id="KAE8100292.1"/>
    </source>
</evidence>
<dbReference type="Pfam" id="PF13638">
    <property type="entry name" value="PIN_4"/>
    <property type="match status" value="1"/>
</dbReference>